<dbReference type="InterPro" id="IPR003343">
    <property type="entry name" value="Big_2"/>
</dbReference>
<reference evidence="2 3" key="1">
    <citation type="submission" date="2024-03" db="EMBL/GenBank/DDBJ databases">
        <title>Human intestinal bacterial collection.</title>
        <authorList>
            <person name="Pauvert C."/>
            <person name="Hitch T.C.A."/>
            <person name="Clavel T."/>
        </authorList>
    </citation>
    <scope>NUCLEOTIDE SEQUENCE [LARGE SCALE GENOMIC DNA]</scope>
    <source>
        <strain evidence="2 3">CLA-AP-H18</strain>
    </source>
</reference>
<dbReference type="EMBL" id="JBBMFI010000013">
    <property type="protein sequence ID" value="MEQ2565556.1"/>
    <property type="molecule type" value="Genomic_DNA"/>
</dbReference>
<sequence>MRKTRIIAILCLSLILCFLCVSTNTFSWFTRPKEGKGNSFSWSKNSYNQTSSKNFEVKTYEMTSEEGVYDTTSISEINGKTIPAGKRLCYKTEIKNTGELKAQTVSLYLSGVDSNDYASTYVGVNNPMKTHKHLQSNTGNKVINDINKKNVYVGFNTSNNFNPADFSVHYWGDGVTPGNSVVASEYPHGTIDAFNSEYFLYHAEIPYDATCVKPRLKDSENYYGADNTNVDTKNLIGIFKGGFGTNADYASTGKGAGIKQFYSLATVSVGKTIDLSAIAQGTSINYKVEDSKIATVDSNGVVTGKSVGQTKLTLTATGAHGDTQTANCRLVVTDETKKLISVPVVTNMVTYPYNEKSKENLVTVYWYIKNEGSSDITVSVDKINLTL</sequence>
<dbReference type="Proteomes" id="UP001478133">
    <property type="component" value="Unassembled WGS sequence"/>
</dbReference>
<protein>
    <submittedName>
        <fullName evidence="2">Ig-like domain-containing protein</fullName>
    </submittedName>
</protein>
<dbReference type="SUPFAM" id="SSF49373">
    <property type="entry name" value="Invasin/intimin cell-adhesion fragments"/>
    <property type="match status" value="1"/>
</dbReference>
<organism evidence="2 3">
    <name type="scientific">Ruminococcoides intestinihominis</name>
    <dbReference type="NCBI Taxonomy" id="3133161"/>
    <lineage>
        <taxon>Bacteria</taxon>
        <taxon>Bacillati</taxon>
        <taxon>Bacillota</taxon>
        <taxon>Clostridia</taxon>
        <taxon>Eubacteriales</taxon>
        <taxon>Oscillospiraceae</taxon>
        <taxon>Ruminococcoides</taxon>
    </lineage>
</organism>
<gene>
    <name evidence="2" type="ORF">ABFO16_04805</name>
</gene>
<feature type="domain" description="BIG2" evidence="1">
    <location>
        <begin position="265"/>
        <end position="317"/>
    </location>
</feature>
<proteinExistence type="predicted"/>
<dbReference type="InterPro" id="IPR008964">
    <property type="entry name" value="Invasin/intimin_cell_adhesion"/>
</dbReference>
<keyword evidence="3" id="KW-1185">Reference proteome</keyword>
<evidence type="ECO:0000259" key="1">
    <source>
        <dbReference type="Pfam" id="PF02368"/>
    </source>
</evidence>
<accession>A0ABV1HTA7</accession>
<evidence type="ECO:0000313" key="2">
    <source>
        <dbReference type="EMBL" id="MEQ2565556.1"/>
    </source>
</evidence>
<evidence type="ECO:0000313" key="3">
    <source>
        <dbReference type="Proteomes" id="UP001478133"/>
    </source>
</evidence>
<dbReference type="Gene3D" id="2.60.40.1080">
    <property type="match status" value="1"/>
</dbReference>
<comment type="caution">
    <text evidence="2">The sequence shown here is derived from an EMBL/GenBank/DDBJ whole genome shotgun (WGS) entry which is preliminary data.</text>
</comment>
<dbReference type="Pfam" id="PF02368">
    <property type="entry name" value="Big_2"/>
    <property type="match status" value="1"/>
</dbReference>
<name>A0ABV1HTA7_9FIRM</name>